<accession>A0A170PPM6</accession>
<dbReference type="GO" id="GO:0005634">
    <property type="term" value="C:nucleus"/>
    <property type="evidence" value="ECO:0007669"/>
    <property type="project" value="TreeGrafter"/>
</dbReference>
<dbReference type="PANTHER" id="PTHR47957">
    <property type="entry name" value="ATP-DEPENDENT HELICASE HRQ1"/>
    <property type="match status" value="1"/>
</dbReference>
<organism evidence="5">
    <name type="scientific">hydrothermal vent metagenome</name>
    <dbReference type="NCBI Taxonomy" id="652676"/>
    <lineage>
        <taxon>unclassified sequences</taxon>
        <taxon>metagenomes</taxon>
        <taxon>ecological metagenomes</taxon>
    </lineage>
</organism>
<dbReference type="InterPro" id="IPR011545">
    <property type="entry name" value="DEAD/DEAH_box_helicase_dom"/>
</dbReference>
<dbReference type="GO" id="GO:0036297">
    <property type="term" value="P:interstrand cross-link repair"/>
    <property type="evidence" value="ECO:0007669"/>
    <property type="project" value="TreeGrafter"/>
</dbReference>
<feature type="region of interest" description="Disordered" evidence="3">
    <location>
        <begin position="761"/>
        <end position="783"/>
    </location>
</feature>
<evidence type="ECO:0000256" key="2">
    <source>
        <dbReference type="ARBA" id="ARBA00022840"/>
    </source>
</evidence>
<dbReference type="InterPro" id="IPR027417">
    <property type="entry name" value="P-loop_NTPase"/>
</dbReference>
<dbReference type="Pfam" id="PF00270">
    <property type="entry name" value="DEAD"/>
    <property type="match status" value="1"/>
</dbReference>
<protein>
    <submittedName>
        <fullName evidence="5">Helicase, C-terminal:Type III restriction enzyme, res subunit:DEAD/DEAH box helicase, N-terminal</fullName>
    </submittedName>
</protein>
<dbReference type="PANTHER" id="PTHR47957:SF3">
    <property type="entry name" value="ATP-DEPENDENT HELICASE HRQ1"/>
    <property type="match status" value="1"/>
</dbReference>
<dbReference type="GO" id="GO:0043138">
    <property type="term" value="F:3'-5' DNA helicase activity"/>
    <property type="evidence" value="ECO:0007669"/>
    <property type="project" value="TreeGrafter"/>
</dbReference>
<keyword evidence="1" id="KW-0547">Nucleotide-binding</keyword>
<dbReference type="GO" id="GO:0005524">
    <property type="term" value="F:ATP binding"/>
    <property type="evidence" value="ECO:0007669"/>
    <property type="project" value="UniProtKB-KW"/>
</dbReference>
<keyword evidence="2" id="KW-0067">ATP-binding</keyword>
<dbReference type="PROSITE" id="PS51192">
    <property type="entry name" value="HELICASE_ATP_BIND_1"/>
    <property type="match status" value="1"/>
</dbReference>
<dbReference type="SMART" id="SM00487">
    <property type="entry name" value="DEXDc"/>
    <property type="match status" value="1"/>
</dbReference>
<keyword evidence="5" id="KW-0378">Hydrolase</keyword>
<dbReference type="EMBL" id="CZQE01000297">
    <property type="protein sequence ID" value="CUS45762.1"/>
    <property type="molecule type" value="Genomic_DNA"/>
</dbReference>
<dbReference type="InterPro" id="IPR014001">
    <property type="entry name" value="Helicase_ATP-bd"/>
</dbReference>
<gene>
    <name evidence="5" type="ORF">MGWOODY_Smn3521</name>
</gene>
<evidence type="ECO:0000256" key="3">
    <source>
        <dbReference type="SAM" id="MobiDB-lite"/>
    </source>
</evidence>
<dbReference type="GO" id="GO:0006289">
    <property type="term" value="P:nucleotide-excision repair"/>
    <property type="evidence" value="ECO:0007669"/>
    <property type="project" value="TreeGrafter"/>
</dbReference>
<name>A0A170PPM6_9ZZZZ</name>
<reference evidence="5" key="1">
    <citation type="submission" date="2015-10" db="EMBL/GenBank/DDBJ databases">
        <authorList>
            <person name="Gilbert D.G."/>
        </authorList>
    </citation>
    <scope>NUCLEOTIDE SEQUENCE</scope>
</reference>
<dbReference type="SUPFAM" id="SSF52540">
    <property type="entry name" value="P-loop containing nucleoside triphosphate hydrolases"/>
    <property type="match status" value="2"/>
</dbReference>
<dbReference type="InterPro" id="IPR001650">
    <property type="entry name" value="Helicase_C-like"/>
</dbReference>
<feature type="domain" description="Helicase ATP-binding" evidence="4">
    <location>
        <begin position="121"/>
        <end position="431"/>
    </location>
</feature>
<proteinExistence type="predicted"/>
<keyword evidence="5" id="KW-0347">Helicase</keyword>
<evidence type="ECO:0000259" key="4">
    <source>
        <dbReference type="PROSITE" id="PS51192"/>
    </source>
</evidence>
<dbReference type="GO" id="GO:0003676">
    <property type="term" value="F:nucleic acid binding"/>
    <property type="evidence" value="ECO:0007669"/>
    <property type="project" value="InterPro"/>
</dbReference>
<dbReference type="Pfam" id="PF00271">
    <property type="entry name" value="Helicase_C"/>
    <property type="match status" value="1"/>
</dbReference>
<feature type="compositionally biased region" description="Basic and acidic residues" evidence="3">
    <location>
        <begin position="761"/>
        <end position="777"/>
    </location>
</feature>
<evidence type="ECO:0000256" key="1">
    <source>
        <dbReference type="ARBA" id="ARBA00022741"/>
    </source>
</evidence>
<evidence type="ECO:0000313" key="5">
    <source>
        <dbReference type="EMBL" id="CUS45762.1"/>
    </source>
</evidence>
<sequence length="1964" mass="215686">MLDPIGAFERMRDYFAAYLDTAFKIRRSDVADARRALLATAGRMCAEPYIEPILRYESAEFGLEALIDTPGPLSDFSREGRIAFVELAASGLFDGVDQGEGGTPSRIPEYKPYQHQFEMLARGVRPGQPGIVTSGTGSGKTESFLLPILARIAEEAVSWPAPNGTLGTEDWWEGEDDFRLARRLEHLNRPKALRALILYPMNALVEDQLTRLRKALDSEAARAVCDRRFQGNRIFFGRYNSATPPTGFETHPVRQDKATRDKRERAVEKTRGYLRGLGDSQEMATRYDAQLARDRDLDTVEETRFLFPSVDGAELNTRWDMQATPPDILVTNSSMLNAMLAREVEEPIFDQTRDWLASDPDAYFHLVIDELHLVRGSSGGEVAGLIRMLINRLGLDRPELRHKLRVLASSASLPVEDEDAASTASLAYLWDFFGELGTFAEDGSPGAQDQDFWRGCVVRGEPVIPASPAAPLDPRPFEAMVAAAAGKEGGAVLEPPPLVRIGAAITDALAALTGESTADEVDRVRALAEAAAARLVAAATDADGPRARSITELGIALFGAPNPVAVRGILLSRGLGDALRLYDRDGPRVAQTTPSFRAHIFFRALEGLFAAMDQDADRAPVYEALSIERGTGLAPREDVADTPAKRMIEVLYCEACGELMLGGMRSTDNSGAPIELLPSSQNLEALPYASAGTEFEDLAYREYAIFWPTTQGQAVQPEVSGQRDGSGPTWVTARLDPFGARVLAPGVGTPRETDLPGLLFRRSETDSAKDARGRGPGDRGSAAPAACPCCGTSYLFRNKGRSSPIRNFRTGFAKTSQLLATELFELLHASGLDSPKAIVFSDSRQDAARAAIDLEANHHRALIRDMTVRLLRERVDQAYRADALEALRAAQEQAIANREWGEADRLEREIARAGGQGEAVAALRAIGQDPADPSYRGTQIDVPLRAAPLIAAMARLGIHPSEATVTDDDSWWTLFQKNGDTMLWQAPSDPRAREAVVDAREEIVNGQEAAIYDTLFNKTYFSFEEAGLGYPTLFPEGERTADRDRLDAWLRVFADAYRVPASHWVDATQVPLWNDANNVGDKNRVARFARAIDPNDPNQVLDEVLSAFAARGHTGGLITLFALGVRLSRADDDFWRCQSCDRVHLHRGQERCTRCFTPLDEAPSGKVASLWRHNFLAHRIARAGDNSTDPFRLRSEELTGQTRDGAERLRRFRGILVEDGADPTGELPRLAKEIDLLSVTTTMEVGIDIGPLQAVYQANMPPQRFNYQQRVGRAGRRGQAFSLALTVCRSRSHDLHYFRHPGRITGDAPPPPFLATGYEDIPLRIIRKAWLQAAFRRLRVEHGARYPGYDLTPPDIHGEFIVVDLYKTEGSPWPSALREALRATTDARDAAIAVVMVGQTEALLEQVRNALHVDVLMDAIATVIDHETRYGIGVAHSLAEGGLLPMYGMPTRARPLYLGLEHEGGGDWCWDSTDRDADLAIYEFAPGSTLVRDKRLHRAVGITSTLPDPQQWGRRWVLPRQDTREAISEDWWIGACAACGGWTRRETAEATECAACGNAIAADSFRHCITPAAFRTDFTPVKIGEDDLRVVRARVVCAEATPVATVPVPDENVALALERSANIIRLNPGANGTDLFDGGFDLNEGTQRFWRAGPENPRFEMQNQSILDDTAAALRGSWINTGRSGRTWLASRKVTDSLFLSPVAMRPELNIASVAGPNTVTSIRASAFTMAFLLIDRAALELDVDPSEFEILPPRVAHAGGREWPIIQIADTLVNGSGLSRQLSLPTAAPWAIELLASMAREEAAWPLADFMRDGHRARCDQACYECLQRYGNRAYHGLLDWRLGVSYARALLDPTHRLGGDGDFSAPELRDWRAGALEALGRVARSGDMEVVSDGPVPALRVRGPAQPLVVQVHHPMWRIEGPDVPPLIDDAVARFGPGGRWIDSFELARRPFVAISNLVRAG</sequence>
<dbReference type="Gene3D" id="3.40.50.300">
    <property type="entry name" value="P-loop containing nucleotide triphosphate hydrolases"/>
    <property type="match status" value="2"/>
</dbReference>